<name>A0A3N0HZF7_9FIRM</name>
<proteinExistence type="predicted"/>
<organism evidence="2 3">
    <name type="scientific">Absicoccus porci</name>
    <dbReference type="NCBI Taxonomy" id="2486576"/>
    <lineage>
        <taxon>Bacteria</taxon>
        <taxon>Bacillati</taxon>
        <taxon>Bacillota</taxon>
        <taxon>Erysipelotrichia</taxon>
        <taxon>Erysipelotrichales</taxon>
        <taxon>Erysipelotrichaceae</taxon>
        <taxon>Absicoccus</taxon>
    </lineage>
</organism>
<protein>
    <submittedName>
        <fullName evidence="2">Glutaredoxin</fullName>
    </submittedName>
</protein>
<reference evidence="2 3" key="1">
    <citation type="submission" date="2018-11" db="EMBL/GenBank/DDBJ databases">
        <title>Clostridium sp. nov., a member of the family Erysipelotrichaceae isolated from pig faeces.</title>
        <authorList>
            <person name="Chang Y.-H."/>
        </authorList>
    </citation>
    <scope>NUCLEOTIDE SEQUENCE [LARGE SCALE GENOMIC DNA]</scope>
    <source>
        <strain evidence="2 3">YH-panp20</strain>
    </source>
</reference>
<feature type="domain" description="Glutaredoxin" evidence="1">
    <location>
        <begin position="6"/>
        <end position="37"/>
    </location>
</feature>
<dbReference type="Pfam" id="PF00462">
    <property type="entry name" value="Glutaredoxin"/>
    <property type="match status" value="1"/>
</dbReference>
<dbReference type="Proteomes" id="UP000276568">
    <property type="component" value="Unassembled WGS sequence"/>
</dbReference>
<sequence length="98" mass="11040">MKIIGSNLCPHCIEAKNFCDKHGIDYEFIDINASLANLKMFLKHRDQDPQYEEVKKKGQIGIPTLILDDGTWLQDWRSYLKAEPVAEGQACGLDGKGC</sequence>
<accession>A0A3N0HZF7</accession>
<dbReference type="CDD" id="cd02976">
    <property type="entry name" value="NrdH"/>
    <property type="match status" value="1"/>
</dbReference>
<gene>
    <name evidence="2" type="ORF">EDX97_05020</name>
</gene>
<evidence type="ECO:0000259" key="1">
    <source>
        <dbReference type="Pfam" id="PF00462"/>
    </source>
</evidence>
<dbReference type="AlphaFoldDB" id="A0A3N0HZF7"/>
<dbReference type="SUPFAM" id="SSF52833">
    <property type="entry name" value="Thioredoxin-like"/>
    <property type="match status" value="1"/>
</dbReference>
<dbReference type="InterPro" id="IPR036249">
    <property type="entry name" value="Thioredoxin-like_sf"/>
</dbReference>
<dbReference type="EMBL" id="RJQC01000002">
    <property type="protein sequence ID" value="RNM30165.1"/>
    <property type="molecule type" value="Genomic_DNA"/>
</dbReference>
<dbReference type="Gene3D" id="3.40.30.10">
    <property type="entry name" value="Glutaredoxin"/>
    <property type="match status" value="1"/>
</dbReference>
<evidence type="ECO:0000313" key="3">
    <source>
        <dbReference type="Proteomes" id="UP000276568"/>
    </source>
</evidence>
<dbReference type="RefSeq" id="WP_128520094.1">
    <property type="nucleotide sequence ID" value="NZ_CAUWBR010000004.1"/>
</dbReference>
<keyword evidence="3" id="KW-1185">Reference proteome</keyword>
<evidence type="ECO:0000313" key="2">
    <source>
        <dbReference type="EMBL" id="RNM30165.1"/>
    </source>
</evidence>
<comment type="caution">
    <text evidence="2">The sequence shown here is derived from an EMBL/GenBank/DDBJ whole genome shotgun (WGS) entry which is preliminary data.</text>
</comment>
<dbReference type="InterPro" id="IPR002109">
    <property type="entry name" value="Glutaredoxin"/>
</dbReference>
<dbReference type="OrthoDB" id="5679012at2"/>